<gene>
    <name evidence="8" type="ORF">ENJ15_05560</name>
</gene>
<dbReference type="InterPro" id="IPR039448">
    <property type="entry name" value="Beta_helix"/>
</dbReference>
<reference evidence="8" key="1">
    <citation type="journal article" date="2020" name="mSystems">
        <title>Genome- and Community-Level Interaction Insights into Carbon Utilization and Element Cycling Functions of Hydrothermarchaeota in Hydrothermal Sediment.</title>
        <authorList>
            <person name="Zhou Z."/>
            <person name="Liu Y."/>
            <person name="Xu W."/>
            <person name="Pan J."/>
            <person name="Luo Z.H."/>
            <person name="Li M."/>
        </authorList>
    </citation>
    <scope>NUCLEOTIDE SEQUENCE [LARGE SCALE GENOMIC DNA]</scope>
    <source>
        <strain evidence="8">HyVt-460</strain>
    </source>
</reference>
<accession>A0A7V5RQ78</accession>
<evidence type="ECO:0000259" key="6">
    <source>
        <dbReference type="Pfam" id="PF03544"/>
    </source>
</evidence>
<protein>
    <submittedName>
        <fullName evidence="8">TonB family protein</fullName>
    </submittedName>
</protein>
<dbReference type="NCBIfam" id="TIGR01352">
    <property type="entry name" value="tonB_Cterm"/>
    <property type="match status" value="1"/>
</dbReference>
<feature type="compositionally biased region" description="Polar residues" evidence="5">
    <location>
        <begin position="316"/>
        <end position="340"/>
    </location>
</feature>
<evidence type="ECO:0000256" key="5">
    <source>
        <dbReference type="SAM" id="MobiDB-lite"/>
    </source>
</evidence>
<dbReference type="SUPFAM" id="SSF74653">
    <property type="entry name" value="TolA/TonB C-terminal domain"/>
    <property type="match status" value="1"/>
</dbReference>
<dbReference type="Pfam" id="PF13229">
    <property type="entry name" value="Beta_helix"/>
    <property type="match status" value="1"/>
</dbReference>
<comment type="caution">
    <text evidence="8">The sequence shown here is derived from an EMBL/GenBank/DDBJ whole genome shotgun (WGS) entry which is preliminary data.</text>
</comment>
<evidence type="ECO:0000256" key="2">
    <source>
        <dbReference type="ARBA" id="ARBA00022692"/>
    </source>
</evidence>
<keyword evidence="2" id="KW-0812">Transmembrane</keyword>
<evidence type="ECO:0000313" key="8">
    <source>
        <dbReference type="EMBL" id="HHM02462.1"/>
    </source>
</evidence>
<feature type="region of interest" description="Disordered" evidence="5">
    <location>
        <begin position="264"/>
        <end position="283"/>
    </location>
</feature>
<name>A0A7V5RQ78_CALAY</name>
<dbReference type="InterPro" id="IPR011050">
    <property type="entry name" value="Pectin_lyase_fold/virulence"/>
</dbReference>
<sequence>MRIVYIFLLFLTGFILGQQTTLTGARISASTVWRGTILIEGDVVVESSAILTVEAGTRIYFRPNTDKQRGGADKTRSELLVKGVLIVKGDADNLVLFSSATQEPHMGDWYGIRLLNSREPSIINYARIEYAYNGISIKKSNPQISHSQIQLNYNAGLTIDLKARPKIRNSIISENGYAGVITSLGAKPVFSKTIISLNQIGVISFSLSQPNLGDLSAGNRNTTGNNELFANEAYDFYNHTNLEIKAENNSWGVEDPTAVSAHIYDGEDDPRYGRVDYEPMQGQTVQNRTELIQLTQASTEQPPQDVLQTPPPPDGGQQSEESPAPANQTGQEESSASQDDGTALALEEESSPVQTPSNNPPEKKSEPEKKPESDTKVAKKDDIDYNQVFMELLLDAKKSEIISKATPDLSGYNVLRSRGRVIVRAVVGKDGRVESASVVRSLNPVLDRLSREAAQKFRYKVGTVNGRPVRFVTNILFKF</sequence>
<dbReference type="InterPro" id="IPR012334">
    <property type="entry name" value="Pectin_lyas_fold"/>
</dbReference>
<dbReference type="Gene3D" id="3.30.1150.10">
    <property type="match status" value="1"/>
</dbReference>
<dbReference type="SUPFAM" id="SSF51126">
    <property type="entry name" value="Pectin lyase-like"/>
    <property type="match status" value="1"/>
</dbReference>
<dbReference type="GO" id="GO:0055085">
    <property type="term" value="P:transmembrane transport"/>
    <property type="evidence" value="ECO:0007669"/>
    <property type="project" value="InterPro"/>
</dbReference>
<feature type="domain" description="TonB C-terminal" evidence="6">
    <location>
        <begin position="417"/>
        <end position="478"/>
    </location>
</feature>
<organism evidence="8">
    <name type="scientific">Caldithrix abyssi</name>
    <dbReference type="NCBI Taxonomy" id="187145"/>
    <lineage>
        <taxon>Bacteria</taxon>
        <taxon>Pseudomonadati</taxon>
        <taxon>Calditrichota</taxon>
        <taxon>Calditrichia</taxon>
        <taxon>Calditrichales</taxon>
        <taxon>Calditrichaceae</taxon>
        <taxon>Caldithrix</taxon>
    </lineage>
</organism>
<evidence type="ECO:0000256" key="3">
    <source>
        <dbReference type="ARBA" id="ARBA00022989"/>
    </source>
</evidence>
<dbReference type="Pfam" id="PF03544">
    <property type="entry name" value="TonB_C"/>
    <property type="match status" value="1"/>
</dbReference>
<dbReference type="AlphaFoldDB" id="A0A7V5RQ78"/>
<dbReference type="Proteomes" id="UP000885771">
    <property type="component" value="Unassembled WGS sequence"/>
</dbReference>
<keyword evidence="4" id="KW-0472">Membrane</keyword>
<feature type="region of interest" description="Disordered" evidence="5">
    <location>
        <begin position="297"/>
        <end position="379"/>
    </location>
</feature>
<dbReference type="Gene3D" id="2.160.20.10">
    <property type="entry name" value="Single-stranded right-handed beta-helix, Pectin lyase-like"/>
    <property type="match status" value="1"/>
</dbReference>
<dbReference type="GO" id="GO:0016020">
    <property type="term" value="C:membrane"/>
    <property type="evidence" value="ECO:0007669"/>
    <property type="project" value="UniProtKB-SubCell"/>
</dbReference>
<proteinExistence type="predicted"/>
<feature type="compositionally biased region" description="Basic and acidic residues" evidence="5">
    <location>
        <begin position="361"/>
        <end position="379"/>
    </location>
</feature>
<comment type="subcellular location">
    <subcellularLocation>
        <location evidence="1">Membrane</location>
        <topology evidence="1">Single-pass membrane protein</topology>
    </subcellularLocation>
</comment>
<dbReference type="InterPro" id="IPR006260">
    <property type="entry name" value="TonB/TolA_C"/>
</dbReference>
<evidence type="ECO:0000259" key="7">
    <source>
        <dbReference type="Pfam" id="PF13229"/>
    </source>
</evidence>
<keyword evidence="3" id="KW-1133">Transmembrane helix</keyword>
<evidence type="ECO:0000256" key="4">
    <source>
        <dbReference type="ARBA" id="ARBA00023136"/>
    </source>
</evidence>
<feature type="domain" description="Right handed beta helix" evidence="7">
    <location>
        <begin position="109"/>
        <end position="249"/>
    </location>
</feature>
<evidence type="ECO:0000256" key="1">
    <source>
        <dbReference type="ARBA" id="ARBA00004167"/>
    </source>
</evidence>
<dbReference type="InterPro" id="IPR037682">
    <property type="entry name" value="TonB_C"/>
</dbReference>
<dbReference type="EMBL" id="DRLI01000211">
    <property type="protein sequence ID" value="HHM02462.1"/>
    <property type="molecule type" value="Genomic_DNA"/>
</dbReference>